<keyword evidence="4" id="KW-1185">Reference proteome</keyword>
<evidence type="ECO:0000256" key="1">
    <source>
        <dbReference type="SAM" id="Phobius"/>
    </source>
</evidence>
<name>A0A8H2JEZ8_MYCMU</name>
<reference evidence="3" key="1">
    <citation type="submission" date="2018-01" db="EMBL/GenBank/DDBJ databases">
        <title>Comparative genomics of Mycobacterium mucogenicum and Mycobacterium neoaurum clade members emphasizing tRNA and non-coding RNA.</title>
        <authorList>
            <person name="Behra P.R.K."/>
            <person name="Pettersson B.M.F."/>
            <person name="Das S."/>
            <person name="Dasgupta S."/>
            <person name="Kirsebom L.A."/>
        </authorList>
    </citation>
    <scope>NUCLEOTIDE SEQUENCE</scope>
    <source>
        <strain evidence="3">DSM 44124</strain>
    </source>
</reference>
<gene>
    <name evidence="2" type="ORF">C1S78_021095</name>
    <name evidence="3" type="ORF">C1S78_21040</name>
</gene>
<protein>
    <recommendedName>
        <fullName evidence="5">Alkaline shock response membrane anchor protein AmaP</fullName>
    </recommendedName>
</protein>
<dbReference type="RefSeq" id="WP_053855740.1">
    <property type="nucleotide sequence ID" value="NZ_ANBS01000003.1"/>
</dbReference>
<keyword evidence="1" id="KW-0472">Membrane</keyword>
<feature type="transmembrane region" description="Helical" evidence="1">
    <location>
        <begin position="58"/>
        <end position="81"/>
    </location>
</feature>
<dbReference type="GeneID" id="76727442"/>
<organism evidence="3">
    <name type="scientific">Mycolicibacterium mucogenicum DSM 44124</name>
    <dbReference type="NCBI Taxonomy" id="1226753"/>
    <lineage>
        <taxon>Bacteria</taxon>
        <taxon>Bacillati</taxon>
        <taxon>Actinomycetota</taxon>
        <taxon>Actinomycetes</taxon>
        <taxon>Mycobacteriales</taxon>
        <taxon>Mycobacteriaceae</taxon>
        <taxon>Mycolicibacterium</taxon>
    </lineage>
</organism>
<evidence type="ECO:0000313" key="2">
    <source>
        <dbReference type="EMBL" id="QPG67983.1"/>
    </source>
</evidence>
<proteinExistence type="predicted"/>
<reference evidence="2 4" key="2">
    <citation type="journal article" date="2019" name="BMC Evol. Biol.">
        <title>Comparative genomics of Mycobacterium mucogenicum and Mycobacterium neoaurum clade members emphasizing tRNA and non-coding RNA.</title>
        <authorList>
            <person name="Behra P.R.K."/>
            <person name="Pettersson B.M.F."/>
            <person name="Das S."/>
            <person name="Dasgupta S."/>
            <person name="Kirsebom L.A."/>
        </authorList>
    </citation>
    <scope>NUCLEOTIDE SEQUENCE [LARGE SCALE GENOMIC DNA]</scope>
    <source>
        <strain evidence="2 4">DSM 44124</strain>
    </source>
</reference>
<keyword evidence="1" id="KW-1133">Transmembrane helix</keyword>
<sequence>MTATVRFLDRLCTGLAALILLTGAALVGGYGGRHHLARKAAAAIDVRALGRVTEWPWWSAVLVGAGVLLIGLGAWLALLHVRPRSVRAIRTFGGSVDLSHVADAAAEDLARHPSVQSASAVSRFQGGSAVVRITVGVAVATPTEEIRRMARRCGADVRRAAGDDVEFQLLVKPERAEKVRPAVA</sequence>
<keyword evidence="1" id="KW-0812">Transmembrane</keyword>
<evidence type="ECO:0008006" key="5">
    <source>
        <dbReference type="Google" id="ProtNLM"/>
    </source>
</evidence>
<dbReference type="EMBL" id="CP062008">
    <property type="protein sequence ID" value="QPG67983.1"/>
    <property type="molecule type" value="Genomic_DNA"/>
</dbReference>
<dbReference type="EMBL" id="POTL01000001">
    <property type="protein sequence ID" value="TLH54523.1"/>
    <property type="molecule type" value="Genomic_DNA"/>
</dbReference>
<evidence type="ECO:0000313" key="4">
    <source>
        <dbReference type="Proteomes" id="UP000309231"/>
    </source>
</evidence>
<dbReference type="AlphaFoldDB" id="A0A8H2JEZ8"/>
<accession>A0A8H2JEZ8</accession>
<reference evidence="2 4" key="3">
    <citation type="journal article" date="2019" name="Sci. Rep.">
        <title>Insight into the biology of Mycobacterium mucogenicum and Mycobacterium neoaurum clade members.</title>
        <authorList>
            <person name="Behra P.R.K."/>
            <person name="Pettersson B.M.F."/>
            <person name="Ramesh M."/>
            <person name="Dasgupta S."/>
            <person name="Kirsebom L.A."/>
        </authorList>
    </citation>
    <scope>NUCLEOTIDE SEQUENCE [LARGE SCALE GENOMIC DNA]</scope>
    <source>
        <strain evidence="2 4">DSM 44124</strain>
    </source>
</reference>
<dbReference type="Proteomes" id="UP000309231">
    <property type="component" value="Chromosome"/>
</dbReference>
<evidence type="ECO:0000313" key="3">
    <source>
        <dbReference type="EMBL" id="TLH54523.1"/>
    </source>
</evidence>
<dbReference type="KEGG" id="mmuc:C1S78_021095"/>